<dbReference type="GO" id="GO:0008381">
    <property type="term" value="F:mechanosensitive monoatomic ion channel activity"/>
    <property type="evidence" value="ECO:0007669"/>
    <property type="project" value="InterPro"/>
</dbReference>
<keyword evidence="4 5" id="KW-0472">Membrane</keyword>
<dbReference type="SMART" id="SM00100">
    <property type="entry name" value="cNMP"/>
    <property type="match status" value="1"/>
</dbReference>
<keyword evidence="5" id="KW-0813">Transport</keyword>
<reference evidence="7 8" key="1">
    <citation type="submission" date="2018-06" db="EMBL/GenBank/DDBJ databases">
        <title>Pseudomonas diversity within urban Lake Michigan freshwaters.</title>
        <authorList>
            <person name="Batrich M."/>
            <person name="Hatzopoulos T."/>
            <person name="Putonti C."/>
        </authorList>
    </citation>
    <scope>NUCLEOTIDE SEQUENCE [LARGE SCALE GENOMIC DNA]</scope>
    <source>
        <strain evidence="7 8">MB-090714</strain>
    </source>
</reference>
<dbReference type="PIRSF" id="PIRSF026673">
    <property type="entry name" value="UCP026673_ion_chan"/>
    <property type="match status" value="1"/>
</dbReference>
<keyword evidence="5" id="KW-0406">Ion transport</keyword>
<feature type="transmembrane region" description="Helical" evidence="5">
    <location>
        <begin position="6"/>
        <end position="24"/>
    </location>
</feature>
<dbReference type="AlphaFoldDB" id="A0A2V4L5K8"/>
<gene>
    <name evidence="7" type="ORF">DMO17_09245</name>
</gene>
<evidence type="ECO:0000256" key="1">
    <source>
        <dbReference type="ARBA" id="ARBA00004370"/>
    </source>
</evidence>
<dbReference type="InterPro" id="IPR010920">
    <property type="entry name" value="LSM_dom_sf"/>
</dbReference>
<dbReference type="Pfam" id="PF00027">
    <property type="entry name" value="cNMP_binding"/>
    <property type="match status" value="1"/>
</dbReference>
<dbReference type="CDD" id="cd00038">
    <property type="entry name" value="CAP_ED"/>
    <property type="match status" value="1"/>
</dbReference>
<dbReference type="PANTHER" id="PTHR30221:SF1">
    <property type="entry name" value="SMALL-CONDUCTANCE MECHANOSENSITIVE CHANNEL"/>
    <property type="match status" value="1"/>
</dbReference>
<evidence type="ECO:0000313" key="7">
    <source>
        <dbReference type="EMBL" id="PYC25844.1"/>
    </source>
</evidence>
<evidence type="ECO:0000256" key="2">
    <source>
        <dbReference type="ARBA" id="ARBA00022692"/>
    </source>
</evidence>
<comment type="subcellular location">
    <subcellularLocation>
        <location evidence="5">Cell inner membrane</location>
        <topology evidence="5">Multi-pass membrane protein</topology>
    </subcellularLocation>
    <subcellularLocation>
        <location evidence="1">Membrane</location>
    </subcellularLocation>
</comment>
<dbReference type="EMBL" id="QJRX01000004">
    <property type="protein sequence ID" value="PYC25844.1"/>
    <property type="molecule type" value="Genomic_DNA"/>
</dbReference>
<feature type="domain" description="Cyclic nucleotide-binding" evidence="6">
    <location>
        <begin position="329"/>
        <end position="428"/>
    </location>
</feature>
<dbReference type="OrthoDB" id="9775207at2"/>
<evidence type="ECO:0000256" key="4">
    <source>
        <dbReference type="ARBA" id="ARBA00023136"/>
    </source>
</evidence>
<proteinExistence type="inferred from homology"/>
<accession>A0A2V4L5K8</accession>
<dbReference type="PROSITE" id="PS50042">
    <property type="entry name" value="CNMP_BINDING_3"/>
    <property type="match status" value="1"/>
</dbReference>
<evidence type="ECO:0000256" key="3">
    <source>
        <dbReference type="ARBA" id="ARBA00022989"/>
    </source>
</evidence>
<comment type="function">
    <text evidence="5">Mechanosensitive channel that participates in the regulation of osmotic pressure changes within the cell, opening in response to stretch forces in the membrane lipid bilayer, without the need for other proteins. Contributes to normal resistance to hypoosmotic shock. Forms an ion channel of 1.0 nanosiemens conductance with a slight preference for anions.</text>
</comment>
<dbReference type="InterPro" id="IPR018490">
    <property type="entry name" value="cNMP-bd_dom_sf"/>
</dbReference>
<comment type="caution">
    <text evidence="7">The sequence shown here is derived from an EMBL/GenBank/DDBJ whole genome shotgun (WGS) entry which is preliminary data.</text>
</comment>
<dbReference type="InterPro" id="IPR000595">
    <property type="entry name" value="cNMP-bd_dom"/>
</dbReference>
<dbReference type="Gene3D" id="2.30.30.60">
    <property type="match status" value="1"/>
</dbReference>
<dbReference type="InterPro" id="IPR045275">
    <property type="entry name" value="MscS_archaea/bacteria_type"/>
</dbReference>
<dbReference type="InterPro" id="IPR014710">
    <property type="entry name" value="RmlC-like_jellyroll"/>
</dbReference>
<feature type="transmembrane region" description="Helical" evidence="5">
    <location>
        <begin position="36"/>
        <end position="57"/>
    </location>
</feature>
<dbReference type="Proteomes" id="UP000248146">
    <property type="component" value="Unassembled WGS sequence"/>
</dbReference>
<keyword evidence="5" id="KW-1003">Cell membrane</keyword>
<dbReference type="Pfam" id="PF00924">
    <property type="entry name" value="MS_channel_2nd"/>
    <property type="match status" value="1"/>
</dbReference>
<evidence type="ECO:0000313" key="8">
    <source>
        <dbReference type="Proteomes" id="UP000248146"/>
    </source>
</evidence>
<dbReference type="SUPFAM" id="SSF51206">
    <property type="entry name" value="cAMP-binding domain-like"/>
    <property type="match status" value="1"/>
</dbReference>
<name>A0A2V4L5K8_AQUAC</name>
<keyword evidence="5" id="KW-0997">Cell inner membrane</keyword>
<comment type="subunit">
    <text evidence="5">Homoheptamer.</text>
</comment>
<feature type="transmembrane region" description="Helical" evidence="5">
    <location>
        <begin position="77"/>
        <end position="97"/>
    </location>
</feature>
<dbReference type="RefSeq" id="WP_110682194.1">
    <property type="nucleotide sequence ID" value="NZ_QJRX01000004.1"/>
</dbReference>
<keyword evidence="5" id="KW-0407">Ion channel</keyword>
<evidence type="ECO:0000256" key="5">
    <source>
        <dbReference type="RuleBase" id="RU369025"/>
    </source>
</evidence>
<keyword evidence="3 5" id="KW-1133">Transmembrane helix</keyword>
<comment type="similarity">
    <text evidence="5">Belongs to the MscS (TC 1.A.23) family.</text>
</comment>
<organism evidence="7 8">
    <name type="scientific">Aquipseudomonas alcaligenes</name>
    <name type="common">Pseudomonas alcaligenes</name>
    <dbReference type="NCBI Taxonomy" id="43263"/>
    <lineage>
        <taxon>Bacteria</taxon>
        <taxon>Pseudomonadati</taxon>
        <taxon>Pseudomonadota</taxon>
        <taxon>Gammaproteobacteria</taxon>
        <taxon>Pseudomonadales</taxon>
        <taxon>Pseudomonadaceae</taxon>
        <taxon>Aquipseudomonas</taxon>
    </lineage>
</organism>
<dbReference type="GO" id="GO:0005886">
    <property type="term" value="C:plasma membrane"/>
    <property type="evidence" value="ECO:0007669"/>
    <property type="project" value="UniProtKB-SubCell"/>
</dbReference>
<dbReference type="InterPro" id="IPR016846">
    <property type="entry name" value="cNMP-bd_ion_channel"/>
</dbReference>
<keyword evidence="2 5" id="KW-0812">Transmembrane</keyword>
<feature type="transmembrane region" description="Helical" evidence="5">
    <location>
        <begin position="109"/>
        <end position="127"/>
    </location>
</feature>
<dbReference type="Gene3D" id="1.10.287.1260">
    <property type="match status" value="1"/>
</dbReference>
<sequence length="475" mass="50878">MLALIAQHPLTIGVGLLLADLACWRLLPAEAKVLRVLLRLAIFIAYSLVIIGAGMSPLQPPPWSEPALNMLGSVLGIAWWLLCARTLAVVLGVLLMPRSGHTGRLLQDVLGAVIFLAAIVAAAAYIMQLPVKGLLATSGVVAIVIGLALQNTLGDVFSGIVLNTTKPYRLDDWVSIDGIEGKVIEIDWRATHLRTSQGSTVVIPNSVAAKTKVLNLNRSTDIDNVRLSISVPAQVRPRLVLDALDRTLQGVSALLQTPKPKVSIKSSDLTTVEYEISAFVGAGSSSSEVRNQLFDLAHRHLQAAGILRGALLADVPRSRQRALLDDVKIFRTLSAEDKDRLAELLVEQTFSKGQVVLEVGEVSEQLLLIGTGVISAAVPNGSELIEAGRMGPGEVMGEQGATFGTPSEARFTALSSGVLYCLGKESLQACLEQRSEVGNALAKLQRFRQQASASLLEQKPVTIKKGKFLSWLHRS</sequence>
<dbReference type="Gene3D" id="2.60.120.10">
    <property type="entry name" value="Jelly Rolls"/>
    <property type="match status" value="1"/>
</dbReference>
<dbReference type="SUPFAM" id="SSF50182">
    <property type="entry name" value="Sm-like ribonucleoproteins"/>
    <property type="match status" value="1"/>
</dbReference>
<dbReference type="PANTHER" id="PTHR30221">
    <property type="entry name" value="SMALL-CONDUCTANCE MECHANOSENSITIVE CHANNEL"/>
    <property type="match status" value="1"/>
</dbReference>
<dbReference type="InterPro" id="IPR006685">
    <property type="entry name" value="MscS_channel_2nd"/>
</dbReference>
<dbReference type="InterPro" id="IPR023408">
    <property type="entry name" value="MscS_beta-dom_sf"/>
</dbReference>
<evidence type="ECO:0000259" key="6">
    <source>
        <dbReference type="PROSITE" id="PS50042"/>
    </source>
</evidence>
<protein>
    <recommendedName>
        <fullName evidence="5">Small-conductance mechanosensitive channel</fullName>
    </recommendedName>
</protein>